<keyword evidence="2" id="KW-0573">Peptidoglycan synthesis</keyword>
<dbReference type="InterPro" id="IPR035911">
    <property type="entry name" value="MurE/MurF_N"/>
</dbReference>
<feature type="domain" description="Mur ligase C-terminal" evidence="3">
    <location>
        <begin position="338"/>
        <end position="464"/>
    </location>
</feature>
<dbReference type="HOGENOM" id="CLU_022291_4_1_0"/>
<dbReference type="OrthoDB" id="9800958at2"/>
<dbReference type="KEGG" id="psl:Psta_3910"/>
<reference evidence="5 6" key="1">
    <citation type="journal article" date="2009" name="Stand. Genomic Sci.">
        <title>Complete genome sequence of Pirellula staleyi type strain (ATCC 27377).</title>
        <authorList>
            <person name="Clum A."/>
            <person name="Tindall B.J."/>
            <person name="Sikorski J."/>
            <person name="Ivanova N."/>
            <person name="Mavrommatis K."/>
            <person name="Lucas S."/>
            <person name="Glavina del Rio T."/>
            <person name="Nolan M."/>
            <person name="Chen F."/>
            <person name="Tice H."/>
            <person name="Pitluck S."/>
            <person name="Cheng J.F."/>
            <person name="Chertkov O."/>
            <person name="Brettin T."/>
            <person name="Han C."/>
            <person name="Detter J.C."/>
            <person name="Kuske C."/>
            <person name="Bruce D."/>
            <person name="Goodwin L."/>
            <person name="Ovchinikova G."/>
            <person name="Pati A."/>
            <person name="Mikhailova N."/>
            <person name="Chen A."/>
            <person name="Palaniappan K."/>
            <person name="Land M."/>
            <person name="Hauser L."/>
            <person name="Chang Y.J."/>
            <person name="Jeffries C.D."/>
            <person name="Chain P."/>
            <person name="Rohde M."/>
            <person name="Goker M."/>
            <person name="Bristow J."/>
            <person name="Eisen J.A."/>
            <person name="Markowitz V."/>
            <person name="Hugenholtz P."/>
            <person name="Kyrpides N.C."/>
            <person name="Klenk H.P."/>
            <person name="Lapidus A."/>
        </authorList>
    </citation>
    <scope>NUCLEOTIDE SEQUENCE [LARGE SCALE GENOMIC DNA]</scope>
    <source>
        <strain evidence="6">ATCC 27377 / DSM 6068 / ICPB 4128</strain>
    </source>
</reference>
<dbReference type="GO" id="GO:0008360">
    <property type="term" value="P:regulation of cell shape"/>
    <property type="evidence" value="ECO:0007669"/>
    <property type="project" value="UniProtKB-KW"/>
</dbReference>
<dbReference type="GO" id="GO:0016881">
    <property type="term" value="F:acid-amino acid ligase activity"/>
    <property type="evidence" value="ECO:0007669"/>
    <property type="project" value="InterPro"/>
</dbReference>
<keyword evidence="2" id="KW-0961">Cell wall biogenesis/degradation</keyword>
<feature type="domain" description="Mur ligase central" evidence="4">
    <location>
        <begin position="116"/>
        <end position="315"/>
    </location>
</feature>
<evidence type="ECO:0000259" key="3">
    <source>
        <dbReference type="Pfam" id="PF02875"/>
    </source>
</evidence>
<dbReference type="NCBIfam" id="TIGR01085">
    <property type="entry name" value="murE"/>
    <property type="match status" value="1"/>
</dbReference>
<dbReference type="GO" id="GO:0005737">
    <property type="term" value="C:cytoplasm"/>
    <property type="evidence" value="ECO:0007669"/>
    <property type="project" value="UniProtKB-SubCell"/>
</dbReference>
<dbReference type="PANTHER" id="PTHR23135:SF4">
    <property type="entry name" value="UDP-N-ACETYLMURAMOYL-L-ALANYL-D-GLUTAMATE--2,6-DIAMINOPIMELATE LIGASE MURE HOMOLOG, CHLOROPLASTIC"/>
    <property type="match status" value="1"/>
</dbReference>
<dbReference type="InterPro" id="IPR005761">
    <property type="entry name" value="UDP-N-AcMur-Glu-dNH2Pim_ligase"/>
</dbReference>
<dbReference type="Gene3D" id="3.40.1390.10">
    <property type="entry name" value="MurE/MurF, N-terminal domain"/>
    <property type="match status" value="1"/>
</dbReference>
<dbReference type="STRING" id="530564.Psta_3910"/>
<dbReference type="InterPro" id="IPR013221">
    <property type="entry name" value="Mur_ligase_cen"/>
</dbReference>
<dbReference type="GO" id="GO:0071555">
    <property type="term" value="P:cell wall organization"/>
    <property type="evidence" value="ECO:0007669"/>
    <property type="project" value="UniProtKB-KW"/>
</dbReference>
<evidence type="ECO:0000313" key="5">
    <source>
        <dbReference type="EMBL" id="ADB18564.1"/>
    </source>
</evidence>
<evidence type="ECO:0000259" key="4">
    <source>
        <dbReference type="Pfam" id="PF08245"/>
    </source>
</evidence>
<keyword evidence="2" id="KW-0133">Cell shape</keyword>
<dbReference type="GO" id="GO:0005524">
    <property type="term" value="F:ATP binding"/>
    <property type="evidence" value="ECO:0007669"/>
    <property type="project" value="InterPro"/>
</dbReference>
<dbReference type="SUPFAM" id="SSF53244">
    <property type="entry name" value="MurD-like peptide ligases, peptide-binding domain"/>
    <property type="match status" value="1"/>
</dbReference>
<keyword evidence="6" id="KW-1185">Reference proteome</keyword>
<dbReference type="GO" id="GO:0051301">
    <property type="term" value="P:cell division"/>
    <property type="evidence" value="ECO:0007669"/>
    <property type="project" value="UniProtKB-KW"/>
</dbReference>
<dbReference type="InterPro" id="IPR036565">
    <property type="entry name" value="Mur-like_cat_sf"/>
</dbReference>
<dbReference type="Proteomes" id="UP000001887">
    <property type="component" value="Chromosome"/>
</dbReference>
<keyword evidence="2" id="KW-0132">Cell division</keyword>
<dbReference type="SUPFAM" id="SSF63418">
    <property type="entry name" value="MurE/MurF N-terminal domain"/>
    <property type="match status" value="1"/>
</dbReference>
<dbReference type="eggNOG" id="COG0769">
    <property type="taxonomic scope" value="Bacteria"/>
</dbReference>
<proteinExistence type="inferred from homology"/>
<dbReference type="Pfam" id="PF02875">
    <property type="entry name" value="Mur_ligase_C"/>
    <property type="match status" value="1"/>
</dbReference>
<comment type="similarity">
    <text evidence="1">Belongs to the MurCDEF family. MurE subfamily.</text>
</comment>
<name>D2R179_PIRSD</name>
<dbReference type="Pfam" id="PF08245">
    <property type="entry name" value="Mur_ligase_M"/>
    <property type="match status" value="1"/>
</dbReference>
<dbReference type="SUPFAM" id="SSF53623">
    <property type="entry name" value="MurD-like peptide ligases, catalytic domain"/>
    <property type="match status" value="1"/>
</dbReference>
<comment type="pathway">
    <text evidence="2">Cell wall biogenesis; peptidoglycan biosynthesis.</text>
</comment>
<dbReference type="PANTHER" id="PTHR23135">
    <property type="entry name" value="MUR LIGASE FAMILY MEMBER"/>
    <property type="match status" value="1"/>
</dbReference>
<organism evidence="5 6">
    <name type="scientific">Pirellula staleyi (strain ATCC 27377 / DSM 6068 / ICPB 4128)</name>
    <name type="common">Pirella staleyi</name>
    <dbReference type="NCBI Taxonomy" id="530564"/>
    <lineage>
        <taxon>Bacteria</taxon>
        <taxon>Pseudomonadati</taxon>
        <taxon>Planctomycetota</taxon>
        <taxon>Planctomycetia</taxon>
        <taxon>Pirellulales</taxon>
        <taxon>Pirellulaceae</taxon>
        <taxon>Pirellula</taxon>
    </lineage>
</organism>
<sequence>MPDAIIPTQNFRGISLRTVLSQVQFTKGQDIVCSAISTTEVDCEPGDLFIPEAEDHTDLLSRCQAAIERGAAAILTEQLLPLAIPQAIVPDAREALGIISHAIVGNPSAKMRTIGITGSHGKTATAMLVASVLEAASQACGVISSLGYSDSIEQVSTKCATPRSPKLAWWMSRMVKNKAAAAVIEMSSQGLSQRRTAGTSLDIAVLTNLRNVHTSEHGSAANYLAAKKRIFSHLKPGGLAIINADDHRSRQLLESLACPTLTVGLHAEADISARVIDRSIAEQRFTITAGDETIQVRSRIIGDAHVANCLSAVAVGLSLGIELSTIVRGIENVTYLPGRMQRLEVGQEFGVIVDAASTPDTLAIALKTARRVTKGRVLLVFSASGEKNRDARPMLARVAEQGADLAVITSGNPRRESPREITHQLLDGFHRPAKAHFIPTRAEAIRWALGHAQPGDCVLICGHGDRTSHLVGTHKVRHDDREVALTWLYESGQRELAKPQLKIFG</sequence>
<evidence type="ECO:0000256" key="1">
    <source>
        <dbReference type="ARBA" id="ARBA00005898"/>
    </source>
</evidence>
<protein>
    <submittedName>
        <fullName evidence="5">UDP-N-acetylmuramyl-tripeptide synthetase</fullName>
    </submittedName>
</protein>
<dbReference type="Gene3D" id="3.90.190.20">
    <property type="entry name" value="Mur ligase, C-terminal domain"/>
    <property type="match status" value="1"/>
</dbReference>
<dbReference type="EMBL" id="CP001848">
    <property type="protein sequence ID" value="ADB18564.1"/>
    <property type="molecule type" value="Genomic_DNA"/>
</dbReference>
<dbReference type="GO" id="GO:0009252">
    <property type="term" value="P:peptidoglycan biosynthetic process"/>
    <property type="evidence" value="ECO:0007669"/>
    <property type="project" value="UniProtKB-UniPathway"/>
</dbReference>
<dbReference type="InterPro" id="IPR036615">
    <property type="entry name" value="Mur_ligase_C_dom_sf"/>
</dbReference>
<dbReference type="Gene3D" id="3.40.1190.10">
    <property type="entry name" value="Mur-like, catalytic domain"/>
    <property type="match status" value="1"/>
</dbReference>
<dbReference type="InterPro" id="IPR004101">
    <property type="entry name" value="Mur_ligase_C"/>
</dbReference>
<dbReference type="AlphaFoldDB" id="D2R179"/>
<comment type="subcellular location">
    <subcellularLocation>
        <location evidence="2">Cytoplasm</location>
    </subcellularLocation>
</comment>
<dbReference type="UniPathway" id="UPA00219"/>
<accession>D2R179</accession>
<keyword evidence="2" id="KW-0131">Cell cycle</keyword>
<evidence type="ECO:0000313" key="6">
    <source>
        <dbReference type="Proteomes" id="UP000001887"/>
    </source>
</evidence>
<gene>
    <name evidence="5" type="ordered locus">Psta_3910</name>
</gene>
<evidence type="ECO:0000256" key="2">
    <source>
        <dbReference type="RuleBase" id="RU004135"/>
    </source>
</evidence>